<protein>
    <submittedName>
        <fullName evidence="2">DUF2249 domain-containing protein</fullName>
    </submittedName>
</protein>
<evidence type="ECO:0000313" key="2">
    <source>
        <dbReference type="EMBL" id="NSL53428.1"/>
    </source>
</evidence>
<name>A0ABX2ICP3_9RHOO</name>
<dbReference type="Proteomes" id="UP000778523">
    <property type="component" value="Unassembled WGS sequence"/>
</dbReference>
<reference evidence="2 3" key="1">
    <citation type="submission" date="2020-06" db="EMBL/GenBank/DDBJ databases">
        <title>Draft genome of Uliginosibacterium sp. IMCC34675.</title>
        <authorList>
            <person name="Song J."/>
        </authorList>
    </citation>
    <scope>NUCLEOTIDE SEQUENCE [LARGE SCALE GENOMIC DNA]</scope>
    <source>
        <strain evidence="2 3">IMCC34675</strain>
    </source>
</reference>
<feature type="domain" description="DUF2249" evidence="1">
    <location>
        <begin position="3"/>
        <end position="59"/>
    </location>
</feature>
<dbReference type="InterPro" id="IPR018720">
    <property type="entry name" value="DUF2249"/>
</dbReference>
<dbReference type="Gene3D" id="3.30.110.40">
    <property type="entry name" value="TusA-like domain"/>
    <property type="match status" value="1"/>
</dbReference>
<sequence>METLDVRGLPPPEPFERIMAALDVLPAGEALEVLIHREPFPLYDWLRERGWAWTAKREDFSGYEQFRLHIAAAGKTS</sequence>
<dbReference type="InterPro" id="IPR036868">
    <property type="entry name" value="TusA-like_sf"/>
</dbReference>
<dbReference type="SUPFAM" id="SSF64307">
    <property type="entry name" value="SirA-like"/>
    <property type="match status" value="1"/>
</dbReference>
<evidence type="ECO:0000313" key="3">
    <source>
        <dbReference type="Proteomes" id="UP000778523"/>
    </source>
</evidence>
<dbReference type="CDD" id="cd00291">
    <property type="entry name" value="SirA_YedF_YeeD"/>
    <property type="match status" value="1"/>
</dbReference>
<dbReference type="EMBL" id="JABCSC020000001">
    <property type="protein sequence ID" value="NSL53428.1"/>
    <property type="molecule type" value="Genomic_DNA"/>
</dbReference>
<gene>
    <name evidence="2" type="ORF">HJ583_000170</name>
</gene>
<evidence type="ECO:0000259" key="1">
    <source>
        <dbReference type="Pfam" id="PF10006"/>
    </source>
</evidence>
<keyword evidence="3" id="KW-1185">Reference proteome</keyword>
<accession>A0ABX2ICP3</accession>
<dbReference type="Pfam" id="PF10006">
    <property type="entry name" value="DUF2249"/>
    <property type="match status" value="1"/>
</dbReference>
<dbReference type="RefSeq" id="WP_170019455.1">
    <property type="nucleotide sequence ID" value="NZ_JABCSC020000001.1"/>
</dbReference>
<proteinExistence type="predicted"/>
<comment type="caution">
    <text evidence="2">The sequence shown here is derived from an EMBL/GenBank/DDBJ whole genome shotgun (WGS) entry which is preliminary data.</text>
</comment>
<organism evidence="2 3">
    <name type="scientific">Uliginosibacterium aquaticum</name>
    <dbReference type="NCBI Taxonomy" id="2731212"/>
    <lineage>
        <taxon>Bacteria</taxon>
        <taxon>Pseudomonadati</taxon>
        <taxon>Pseudomonadota</taxon>
        <taxon>Betaproteobacteria</taxon>
        <taxon>Rhodocyclales</taxon>
        <taxon>Zoogloeaceae</taxon>
        <taxon>Uliginosibacterium</taxon>
    </lineage>
</organism>